<dbReference type="RefSeq" id="WP_062250906.1">
    <property type="nucleotide sequence ID" value="NZ_LHZA01000156.1"/>
</dbReference>
<accession>A0A149Q4D1</accession>
<evidence type="ECO:0000313" key="1">
    <source>
        <dbReference type="EMBL" id="KXU91996.1"/>
    </source>
</evidence>
<protein>
    <recommendedName>
        <fullName evidence="3">Nucleoside-diphosphate sugar epimerase</fullName>
    </recommendedName>
</protein>
<dbReference type="InterPro" id="IPR009367">
    <property type="entry name" value="Elm1-like"/>
</dbReference>
<gene>
    <name evidence="1" type="ORF">AD928_12420</name>
</gene>
<reference evidence="1 2" key="1">
    <citation type="submission" date="2015-06" db="EMBL/GenBank/DDBJ databases">
        <title>Improved classification and identification of acetic acid bacteria using matrix-assisted laser desorption/ionization time-of-flight mass spectrometry; Gluconobacter nephelii and Gluconobacter uchimurae are later heterotypic synonyms of Gluconobacter japonicus and Gluconobacter oxydans, respectively.</title>
        <authorList>
            <person name="Li L."/>
            <person name="Cleenwerck I."/>
            <person name="De Vuyst L."/>
            <person name="Vandamme P."/>
        </authorList>
    </citation>
    <scope>NUCLEOTIDE SEQUENCE [LARGE SCALE GENOMIC DNA]</scope>
    <source>
        <strain evidence="1 2">LMG 1625</strain>
    </source>
</reference>
<dbReference type="PANTHER" id="PTHR33986:SF15">
    <property type="entry name" value="MITOCHONDRIAL FISSION PROTEIN ELM1"/>
    <property type="match status" value="1"/>
</dbReference>
<proteinExistence type="predicted"/>
<dbReference type="PATRIC" id="fig|178900.5.peg.1822"/>
<evidence type="ECO:0008006" key="3">
    <source>
        <dbReference type="Google" id="ProtNLM"/>
    </source>
</evidence>
<sequence>MAEDVYAGKVPGSNPVSALVVGEDFAGMRSQALGLASRAGWESCFQAVSPGRLARLMLAGPPVLARPFLRTASGASFGAIPGLAQANVVISIGGKGGAIGAALRAPGCPVVQVQNPRQSLERFDLIVACEHDEISGPNVLLGRTALHGLTPEVLAQARQEWMPRFAGLPRPLIAGLVGGSNGRFKFGVPEAHKLGALLAQAVRQQGGSLIVTPSRRTDPDALRVLTDLVEGAGGTVWNGEGDNPYRGLVACADSLVVTMDSVSMVSEAVAGPASVFVFPLPGRSRRITRFLQGLEAAGRIRMLDDDVSAQGLVPWVVTPLDDTPELVAEMHRRLGF</sequence>
<dbReference type="PANTHER" id="PTHR33986">
    <property type="entry name" value="OS02G0535700 PROTEIN"/>
    <property type="match status" value="1"/>
</dbReference>
<dbReference type="EMBL" id="LHZA01000156">
    <property type="protein sequence ID" value="KXU91996.1"/>
    <property type="molecule type" value="Genomic_DNA"/>
</dbReference>
<dbReference type="Proteomes" id="UP000075473">
    <property type="component" value="Unassembled WGS sequence"/>
</dbReference>
<dbReference type="AlphaFoldDB" id="A0A149Q4D1"/>
<evidence type="ECO:0000313" key="2">
    <source>
        <dbReference type="Proteomes" id="UP000075473"/>
    </source>
</evidence>
<comment type="caution">
    <text evidence="1">The sequence shown here is derived from an EMBL/GenBank/DDBJ whole genome shotgun (WGS) entry which is preliminary data.</text>
</comment>
<name>A0A149Q4D1_9PROT</name>
<dbReference type="Pfam" id="PF06258">
    <property type="entry name" value="Mito_fiss_Elm1"/>
    <property type="match status" value="1"/>
</dbReference>
<organism evidence="1 2">
    <name type="scientific">Acetobacter cerevisiae</name>
    <dbReference type="NCBI Taxonomy" id="178900"/>
    <lineage>
        <taxon>Bacteria</taxon>
        <taxon>Pseudomonadati</taxon>
        <taxon>Pseudomonadota</taxon>
        <taxon>Alphaproteobacteria</taxon>
        <taxon>Acetobacterales</taxon>
        <taxon>Acetobacteraceae</taxon>
        <taxon>Acetobacter</taxon>
    </lineage>
</organism>